<dbReference type="EMBL" id="MUGW01000017">
    <property type="protein sequence ID" value="OXA92788.1"/>
    <property type="molecule type" value="Genomic_DNA"/>
</dbReference>
<comment type="caution">
    <text evidence="2">The sequence shown here is derived from an EMBL/GenBank/DDBJ whole genome shotgun (WGS) entry which is preliminary data.</text>
</comment>
<dbReference type="Proteomes" id="UP000198345">
    <property type="component" value="Unassembled WGS sequence"/>
</dbReference>
<dbReference type="OrthoDB" id="678557at2"/>
<proteinExistence type="predicted"/>
<dbReference type="RefSeq" id="WP_089049406.1">
    <property type="nucleotide sequence ID" value="NZ_FXTV01000001.1"/>
</dbReference>
<accession>A0A226HG06</accession>
<feature type="region of interest" description="Disordered" evidence="1">
    <location>
        <begin position="152"/>
        <end position="193"/>
    </location>
</feature>
<feature type="compositionally biased region" description="Low complexity" evidence="1">
    <location>
        <begin position="162"/>
        <end position="180"/>
    </location>
</feature>
<organism evidence="2 3">
    <name type="scientific">Flavobacterium hercynium</name>
    <dbReference type="NCBI Taxonomy" id="387094"/>
    <lineage>
        <taxon>Bacteria</taxon>
        <taxon>Pseudomonadati</taxon>
        <taxon>Bacteroidota</taxon>
        <taxon>Flavobacteriia</taxon>
        <taxon>Flavobacteriales</taxon>
        <taxon>Flavobacteriaceae</taxon>
        <taxon>Flavobacterium</taxon>
    </lineage>
</organism>
<keyword evidence="3" id="KW-1185">Reference proteome</keyword>
<reference evidence="2 3" key="1">
    <citation type="submission" date="2016-11" db="EMBL/GenBank/DDBJ databases">
        <title>Whole genomes of Flavobacteriaceae.</title>
        <authorList>
            <person name="Stine C."/>
            <person name="Li C."/>
            <person name="Tadesse D."/>
        </authorList>
    </citation>
    <scope>NUCLEOTIDE SEQUENCE [LARGE SCALE GENOMIC DNA]</scope>
    <source>
        <strain evidence="2 3">DSM 18292</strain>
    </source>
</reference>
<evidence type="ECO:0000313" key="2">
    <source>
        <dbReference type="EMBL" id="OXA92788.1"/>
    </source>
</evidence>
<evidence type="ECO:0000256" key="1">
    <source>
        <dbReference type="SAM" id="MobiDB-lite"/>
    </source>
</evidence>
<name>A0A226HG06_9FLAO</name>
<feature type="region of interest" description="Disordered" evidence="1">
    <location>
        <begin position="208"/>
        <end position="231"/>
    </location>
</feature>
<protein>
    <submittedName>
        <fullName evidence="2">Uncharacterized protein</fullName>
    </submittedName>
</protein>
<dbReference type="PROSITE" id="PS51257">
    <property type="entry name" value="PROKAR_LIPOPROTEIN"/>
    <property type="match status" value="1"/>
</dbReference>
<sequence>MNPKIFMSSIALSALLFASCKKELEPQEHTPTSELIKLGLVQDTAKVKSVVETQGQAQVANTNTVLNTASGINPAHGQPGHRCDIPVGAPLNSPPGQTQTQTATTQTAQAVPVSQSNVTTTTTTVAAPAKVGKGMNPAHGQPGHRCDIPVGAPLNSPPAAKQTATSTTTTSASQGGTATQNFTVSPPANNVPALLSTDANATKAVAEGMNPAHGQPGHRCDIPVGAALPKS</sequence>
<evidence type="ECO:0000313" key="3">
    <source>
        <dbReference type="Proteomes" id="UP000198345"/>
    </source>
</evidence>
<gene>
    <name evidence="2" type="ORF">B0A66_08400</name>
</gene>
<dbReference type="AlphaFoldDB" id="A0A226HG06"/>